<sequence>MNELMSSTAENKSTLFLKKYISPPYHLFFSEINEYGGAIRSSNGYWICLRYFHTFGRSINCHTTLISPESYHMHFTIFWEKENWYIRDSSKQGTWLNKKRLIKEKPYPIKKTDVITLSLNAEEQFVMTNDLPPCDILISLAPHISPIYLKKPVTPLSEHCFFLYDKNGWSVNTSENNQEKTHEIHDGEIIELLSNHYYLQYAQEKYAQERHVTSRSIDELTFCFYVSEDEEDTQLKITDNEQSITLKGERLQNQLYLLLYLARKSIADNLQGYAQSHCGWCDLNSLSKALGIKPNNTRIRIHRLRHRLCDAVNFSGIDACQILQIKDASVRIVSSKITIIKGGKIE</sequence>
<proteinExistence type="predicted"/>
<dbReference type="CDD" id="cd00060">
    <property type="entry name" value="FHA"/>
    <property type="match status" value="1"/>
</dbReference>
<feature type="domain" description="FHA" evidence="1">
    <location>
        <begin position="53"/>
        <end position="101"/>
    </location>
</feature>
<evidence type="ECO:0000313" key="2">
    <source>
        <dbReference type="EMBL" id="MBN3053039.1"/>
    </source>
</evidence>
<dbReference type="AlphaFoldDB" id="A0AAE2WGP7"/>
<protein>
    <submittedName>
        <fullName evidence="2">FHA domain-containing protein</fullName>
    </submittedName>
</protein>
<gene>
    <name evidence="2" type="ORF">H4F45_16460</name>
</gene>
<name>A0AAE2WGP7_9GAMM</name>
<organism evidence="2 3">
    <name type="scientific">Pectobacterium brasiliense</name>
    <dbReference type="NCBI Taxonomy" id="180957"/>
    <lineage>
        <taxon>Bacteria</taxon>
        <taxon>Pseudomonadati</taxon>
        <taxon>Pseudomonadota</taxon>
        <taxon>Gammaproteobacteria</taxon>
        <taxon>Enterobacterales</taxon>
        <taxon>Pectobacteriaceae</taxon>
        <taxon>Pectobacterium</taxon>
    </lineage>
</organism>
<dbReference type="SMART" id="SM00240">
    <property type="entry name" value="FHA"/>
    <property type="match status" value="1"/>
</dbReference>
<dbReference type="PROSITE" id="PS50006">
    <property type="entry name" value="FHA_DOMAIN"/>
    <property type="match status" value="1"/>
</dbReference>
<dbReference type="InterPro" id="IPR000253">
    <property type="entry name" value="FHA_dom"/>
</dbReference>
<accession>A0AAE2WGP7</accession>
<dbReference type="Proteomes" id="UP000768524">
    <property type="component" value="Unassembled WGS sequence"/>
</dbReference>
<evidence type="ECO:0000259" key="1">
    <source>
        <dbReference type="PROSITE" id="PS50006"/>
    </source>
</evidence>
<comment type="caution">
    <text evidence="2">The sequence shown here is derived from an EMBL/GenBank/DDBJ whole genome shotgun (WGS) entry which is preliminary data.</text>
</comment>
<dbReference type="Gene3D" id="2.60.200.20">
    <property type="match status" value="1"/>
</dbReference>
<dbReference type="EMBL" id="JACGEP010000042">
    <property type="protein sequence ID" value="MBN3053039.1"/>
    <property type="molecule type" value="Genomic_DNA"/>
</dbReference>
<reference evidence="2" key="1">
    <citation type="submission" date="2020-07" db="EMBL/GenBank/DDBJ databases">
        <title>A pangenomic view of the genus Pectobacterium provides insights into genome organization, phylogeny, and virulence.</title>
        <authorList>
            <person name="Jonkheer E."/>
            <person name="Brankovics B."/>
            <person name="Houwers I."/>
            <person name="Van Der Wolf J."/>
            <person name="Bonants P."/>
            <person name="Vreeburg R."/>
            <person name="Bollema R."/>
            <person name="De Haan J."/>
            <person name="Berke L."/>
            <person name="De Ridder D."/>
            <person name="Smit S."/>
            <person name="Van Der Lee T.A.J."/>
        </authorList>
    </citation>
    <scope>NUCLEOTIDE SEQUENCE</scope>
    <source>
        <strain evidence="2">NAK:433</strain>
    </source>
</reference>
<dbReference type="InterPro" id="IPR008984">
    <property type="entry name" value="SMAD_FHA_dom_sf"/>
</dbReference>
<dbReference type="SUPFAM" id="SSF49879">
    <property type="entry name" value="SMAD/FHA domain"/>
    <property type="match status" value="1"/>
</dbReference>
<evidence type="ECO:0000313" key="3">
    <source>
        <dbReference type="Proteomes" id="UP000768524"/>
    </source>
</evidence>
<dbReference type="RefSeq" id="WP_180784482.1">
    <property type="nucleotide sequence ID" value="NZ_JACDSF010000004.1"/>
</dbReference>
<dbReference type="Pfam" id="PF00498">
    <property type="entry name" value="FHA"/>
    <property type="match status" value="1"/>
</dbReference>